<dbReference type="AlphaFoldDB" id="A0A7S9L7D3"/>
<dbReference type="RefSeq" id="WP_104926620.1">
    <property type="nucleotide sequence ID" value="NZ_CP064943.1"/>
</dbReference>
<evidence type="ECO:0000256" key="1">
    <source>
        <dbReference type="SAM" id="MobiDB-lite"/>
    </source>
</evidence>
<keyword evidence="2" id="KW-0472">Membrane</keyword>
<accession>A0A7S9L7D3</accession>
<protein>
    <submittedName>
        <fullName evidence="3">RHS repeat-associated core domain-containing protein</fullName>
    </submittedName>
</protein>
<feature type="transmembrane region" description="Helical" evidence="2">
    <location>
        <begin position="187"/>
        <end position="207"/>
    </location>
</feature>
<dbReference type="Proteomes" id="UP000594430">
    <property type="component" value="Chromosome"/>
</dbReference>
<sequence>MDKSGRVHAFYQAGQLVTELGDDVKRSVFRGQARFLGHLAGDKRTPSVSAVDRGNTVMAEPHTNCLARFSYTPYGQRARLNEPDTPWAYHGERLDALLDGYPLGNGYRLYRPALMRFGAPDNLSPFGQGMLNAYAYCLGDPVNQSDPSGHFAVRSLIKYASWITAAASLTAGTALAVVGASKNDDNLIGVAIGVYIGGSSLVAALFVREKYMSTLRADSSYGERFSNTVGGSDRRNVHDPVQSFSSADVTLVPPSVHTNRRFGGSHLTTQPVVPAPPPSYSSLNLQAPGLDELPSYLDLYPNQDSTGGSLSHRNSLPPHIEPQRIMNRVRRLSVQ</sequence>
<dbReference type="InterPro" id="IPR022385">
    <property type="entry name" value="Rhs_assc_core"/>
</dbReference>
<name>A0A7S9L7D3_9PSED</name>
<reference evidence="3 4" key="1">
    <citation type="submission" date="2020-11" db="EMBL/GenBank/DDBJ databases">
        <title>Pseudomonas fulva producing VIM-24.</title>
        <authorList>
            <person name="Liu S."/>
        </authorList>
    </citation>
    <scope>NUCLEOTIDE SEQUENCE [LARGE SCALE GENOMIC DNA]</scope>
    <source>
        <strain evidence="3 4">ZDHY414</strain>
    </source>
</reference>
<feature type="region of interest" description="Disordered" evidence="1">
    <location>
        <begin position="300"/>
        <end position="320"/>
    </location>
</feature>
<evidence type="ECO:0000313" key="3">
    <source>
        <dbReference type="EMBL" id="QPH48936.1"/>
    </source>
</evidence>
<dbReference type="NCBIfam" id="TIGR03696">
    <property type="entry name" value="Rhs_assc_core"/>
    <property type="match status" value="1"/>
</dbReference>
<feature type="region of interest" description="Disordered" evidence="1">
    <location>
        <begin position="260"/>
        <end position="285"/>
    </location>
</feature>
<organism evidence="3 4">
    <name type="scientific">Pseudomonas fulva</name>
    <dbReference type="NCBI Taxonomy" id="47880"/>
    <lineage>
        <taxon>Bacteria</taxon>
        <taxon>Pseudomonadati</taxon>
        <taxon>Pseudomonadota</taxon>
        <taxon>Gammaproteobacteria</taxon>
        <taxon>Pseudomonadales</taxon>
        <taxon>Pseudomonadaceae</taxon>
        <taxon>Pseudomonas</taxon>
    </lineage>
</organism>
<evidence type="ECO:0000313" key="4">
    <source>
        <dbReference type="Proteomes" id="UP000594430"/>
    </source>
</evidence>
<gene>
    <name evidence="3" type="ORF">IZU98_21615</name>
</gene>
<keyword evidence="2" id="KW-1133">Transmembrane helix</keyword>
<keyword evidence="2" id="KW-0812">Transmembrane</keyword>
<dbReference type="EMBL" id="CP064946">
    <property type="protein sequence ID" value="QPH48936.1"/>
    <property type="molecule type" value="Genomic_DNA"/>
</dbReference>
<evidence type="ECO:0000256" key="2">
    <source>
        <dbReference type="SAM" id="Phobius"/>
    </source>
</evidence>
<feature type="transmembrane region" description="Helical" evidence="2">
    <location>
        <begin position="159"/>
        <end position="181"/>
    </location>
</feature>
<feature type="compositionally biased region" description="Polar residues" evidence="1">
    <location>
        <begin position="302"/>
        <end position="314"/>
    </location>
</feature>
<proteinExistence type="predicted"/>
<dbReference type="Gene3D" id="2.180.10.10">
    <property type="entry name" value="RHS repeat-associated core"/>
    <property type="match status" value="1"/>
</dbReference>